<feature type="region of interest" description="Disordered" evidence="1">
    <location>
        <begin position="153"/>
        <end position="175"/>
    </location>
</feature>
<dbReference type="OrthoDB" id="10690465at2759"/>
<evidence type="ECO:0000313" key="3">
    <source>
        <dbReference type="Proteomes" id="UP000683360"/>
    </source>
</evidence>
<dbReference type="EMBL" id="CAJPWZ010002738">
    <property type="protein sequence ID" value="CAG2244516.1"/>
    <property type="molecule type" value="Genomic_DNA"/>
</dbReference>
<comment type="caution">
    <text evidence="2">The sequence shown here is derived from an EMBL/GenBank/DDBJ whole genome shotgun (WGS) entry which is preliminary data.</text>
</comment>
<evidence type="ECO:0000256" key="1">
    <source>
        <dbReference type="SAM" id="MobiDB-lite"/>
    </source>
</evidence>
<keyword evidence="3" id="KW-1185">Reference proteome</keyword>
<organism evidence="2 3">
    <name type="scientific">Mytilus edulis</name>
    <name type="common">Blue mussel</name>
    <dbReference type="NCBI Taxonomy" id="6550"/>
    <lineage>
        <taxon>Eukaryota</taxon>
        <taxon>Metazoa</taxon>
        <taxon>Spiralia</taxon>
        <taxon>Lophotrochozoa</taxon>
        <taxon>Mollusca</taxon>
        <taxon>Bivalvia</taxon>
        <taxon>Autobranchia</taxon>
        <taxon>Pteriomorphia</taxon>
        <taxon>Mytilida</taxon>
        <taxon>Mytiloidea</taxon>
        <taxon>Mytilidae</taxon>
        <taxon>Mytilinae</taxon>
        <taxon>Mytilus</taxon>
    </lineage>
</organism>
<proteinExistence type="predicted"/>
<feature type="compositionally biased region" description="Acidic residues" evidence="1">
    <location>
        <begin position="69"/>
        <end position="85"/>
    </location>
</feature>
<reference evidence="2" key="1">
    <citation type="submission" date="2021-03" db="EMBL/GenBank/DDBJ databases">
        <authorList>
            <person name="Bekaert M."/>
        </authorList>
    </citation>
    <scope>NUCLEOTIDE SEQUENCE</scope>
</reference>
<accession>A0A8S3UE49</accession>
<dbReference type="AlphaFoldDB" id="A0A8S3UE49"/>
<name>A0A8S3UE49_MYTED</name>
<sequence length="298" mass="34325">MQKKRCPHLHLCRIKIFRKCDDPCKFKKTHSITQFHNKWVLTSCHMKGWPAERVFRSIYVPPRQKEVNEDYSDDSDLSHDEDEADNASVRYDSDVNVSSESLSSNASCPARKFNKLINSVENLSIDDVGERRTTKLVRRERFKSSENITCGIVGKDDRGLPKMSLPQQKYDDDDDIKEKERIMMEQYKQEKQGTSAGKVVKPKPPPRPSKVSPTDPDYQERNPSVLKDDIDISKICIFVSKDKCPSASCKNLHLPSSIPYLWQIKMFGKWFSLTLAENEKIEKGYCNLLDVESTEVSL</sequence>
<protein>
    <submittedName>
        <fullName evidence="2">Uncharacterized protein</fullName>
    </submittedName>
</protein>
<feature type="region of interest" description="Disordered" evidence="1">
    <location>
        <begin position="66"/>
        <end position="91"/>
    </location>
</feature>
<evidence type="ECO:0000313" key="2">
    <source>
        <dbReference type="EMBL" id="CAG2244516.1"/>
    </source>
</evidence>
<gene>
    <name evidence="2" type="ORF">MEDL_56569</name>
</gene>
<feature type="region of interest" description="Disordered" evidence="1">
    <location>
        <begin position="187"/>
        <end position="224"/>
    </location>
</feature>
<dbReference type="Proteomes" id="UP000683360">
    <property type="component" value="Unassembled WGS sequence"/>
</dbReference>